<dbReference type="InterPro" id="IPR003018">
    <property type="entry name" value="GAF"/>
</dbReference>
<dbReference type="SUPFAM" id="SSF55874">
    <property type="entry name" value="ATPase domain of HSP90 chaperone/DNA topoisomerase II/histidine kinase"/>
    <property type="match status" value="1"/>
</dbReference>
<feature type="domain" description="Histidine kinase" evidence="3">
    <location>
        <begin position="206"/>
        <end position="432"/>
    </location>
</feature>
<keyword evidence="4" id="KW-0808">Transferase</keyword>
<gene>
    <name evidence="4" type="ORF">QRD43_07120</name>
</gene>
<evidence type="ECO:0000256" key="2">
    <source>
        <dbReference type="ARBA" id="ARBA00012438"/>
    </source>
</evidence>
<dbReference type="PANTHER" id="PTHR43065">
    <property type="entry name" value="SENSOR HISTIDINE KINASE"/>
    <property type="match status" value="1"/>
</dbReference>
<dbReference type="Gene3D" id="3.30.450.40">
    <property type="match status" value="1"/>
</dbReference>
<accession>A0ABT7LHC8</accession>
<dbReference type="PRINTS" id="PR00344">
    <property type="entry name" value="BCTRLSENSOR"/>
</dbReference>
<dbReference type="InterPro" id="IPR029016">
    <property type="entry name" value="GAF-like_dom_sf"/>
</dbReference>
<dbReference type="Gene3D" id="1.10.287.130">
    <property type="match status" value="1"/>
</dbReference>
<dbReference type="SUPFAM" id="SSF55781">
    <property type="entry name" value="GAF domain-like"/>
    <property type="match status" value="1"/>
</dbReference>
<evidence type="ECO:0000259" key="3">
    <source>
        <dbReference type="PROSITE" id="PS50109"/>
    </source>
</evidence>
<keyword evidence="5" id="KW-1185">Reference proteome</keyword>
<keyword evidence="4" id="KW-0418">Kinase</keyword>
<evidence type="ECO:0000313" key="4">
    <source>
        <dbReference type="EMBL" id="MDL5031677.1"/>
    </source>
</evidence>
<dbReference type="SMART" id="SM00387">
    <property type="entry name" value="HATPase_c"/>
    <property type="match status" value="1"/>
</dbReference>
<dbReference type="PROSITE" id="PS50109">
    <property type="entry name" value="HIS_KIN"/>
    <property type="match status" value="1"/>
</dbReference>
<reference evidence="4 5" key="1">
    <citation type="submission" date="2023-06" db="EMBL/GenBank/DDBJ databases">
        <title>Pelomonas sp. APW6 16S ribosomal RNA gene genome sequencing and assembly.</title>
        <authorList>
            <person name="Woo H."/>
        </authorList>
    </citation>
    <scope>NUCLEOTIDE SEQUENCE [LARGE SCALE GENOMIC DNA]</scope>
    <source>
        <strain evidence="4 5">APW6</strain>
    </source>
</reference>
<evidence type="ECO:0000256" key="1">
    <source>
        <dbReference type="ARBA" id="ARBA00000085"/>
    </source>
</evidence>
<dbReference type="InterPro" id="IPR005467">
    <property type="entry name" value="His_kinase_dom"/>
</dbReference>
<protein>
    <recommendedName>
        <fullName evidence="2">histidine kinase</fullName>
        <ecNumber evidence="2">2.7.13.3</ecNumber>
    </recommendedName>
</protein>
<dbReference type="InterPro" id="IPR004358">
    <property type="entry name" value="Sig_transdc_His_kin-like_C"/>
</dbReference>
<proteinExistence type="predicted"/>
<dbReference type="InterPro" id="IPR036890">
    <property type="entry name" value="HATPase_C_sf"/>
</dbReference>
<dbReference type="GO" id="GO:0016301">
    <property type="term" value="F:kinase activity"/>
    <property type="evidence" value="ECO:0007669"/>
    <property type="project" value="UniProtKB-KW"/>
</dbReference>
<dbReference type="InterPro" id="IPR003594">
    <property type="entry name" value="HATPase_dom"/>
</dbReference>
<dbReference type="Pfam" id="PF01590">
    <property type="entry name" value="GAF"/>
    <property type="match status" value="1"/>
</dbReference>
<dbReference type="SMART" id="SM00065">
    <property type="entry name" value="GAF"/>
    <property type="match status" value="1"/>
</dbReference>
<name>A0ABT7LHC8_9BURK</name>
<dbReference type="Proteomes" id="UP001238603">
    <property type="component" value="Unassembled WGS sequence"/>
</dbReference>
<dbReference type="Gene3D" id="3.30.565.10">
    <property type="entry name" value="Histidine kinase-like ATPase, C-terminal domain"/>
    <property type="match status" value="1"/>
</dbReference>
<dbReference type="EMBL" id="JASVDS010000002">
    <property type="protein sequence ID" value="MDL5031677.1"/>
    <property type="molecule type" value="Genomic_DNA"/>
</dbReference>
<comment type="catalytic activity">
    <reaction evidence="1">
        <text>ATP + protein L-histidine = ADP + protein N-phospho-L-histidine.</text>
        <dbReference type="EC" id="2.7.13.3"/>
    </reaction>
</comment>
<dbReference type="Pfam" id="PF02518">
    <property type="entry name" value="HATPase_c"/>
    <property type="match status" value="1"/>
</dbReference>
<organism evidence="4 5">
    <name type="scientific">Roseateles subflavus</name>
    <dbReference type="NCBI Taxonomy" id="3053353"/>
    <lineage>
        <taxon>Bacteria</taxon>
        <taxon>Pseudomonadati</taxon>
        <taxon>Pseudomonadota</taxon>
        <taxon>Betaproteobacteria</taxon>
        <taxon>Burkholderiales</taxon>
        <taxon>Sphaerotilaceae</taxon>
        <taxon>Roseateles</taxon>
    </lineage>
</organism>
<evidence type="ECO:0000313" key="5">
    <source>
        <dbReference type="Proteomes" id="UP001238603"/>
    </source>
</evidence>
<dbReference type="RefSeq" id="WP_285981797.1">
    <property type="nucleotide sequence ID" value="NZ_JASVDS010000002.1"/>
</dbReference>
<dbReference type="EC" id="2.7.13.3" evidence="2"/>
<sequence length="436" mass="47090">MTPRTPEPNIEQALRALNLAMGPQHGAALFEAVTRGLATELGVHACFIGAIRAAPQGLRAELLAFWHGDDWTAPFDYSLQGTPCRNVADGAVCYHASGVQQAYPTDTLLVEMGIHSYLGLPLVDAENRVIGLLAILDQAAIPWERRLFALELMQALAGRCSAELLNLLAREHEQQLLVEHGERQLRATGRLIEQERMAALGSLVAGMTHDIASPIGVAVTACSGLDEFAERLLKGLKAGRLTAAEAADLAQRIADASQLAGAHLRRASDMLSGFKTYAADQAQQKVSAFDLCDYLRNILRVHGALLKGARARLELDLPPAAPVVMCGGQLSQLLAKLLRNSCAHAFEGIGDRRIQLQVQIDGDWARLHYRDNGRGLPAALREQLLQGGDAVQTPGLGLHLVAQLCQMMQGRMRLDPDPRPGTGFIIELPLNPPEQG</sequence>
<comment type="caution">
    <text evidence="4">The sequence shown here is derived from an EMBL/GenBank/DDBJ whole genome shotgun (WGS) entry which is preliminary data.</text>
</comment>